<dbReference type="EMBL" id="MVGC01000112">
    <property type="protein sequence ID" value="RJE23624.1"/>
    <property type="molecule type" value="Genomic_DNA"/>
</dbReference>
<dbReference type="AlphaFoldDB" id="A0A3A2ZWE1"/>
<protein>
    <recommendedName>
        <fullName evidence="3">C3H1-type domain-containing protein</fullName>
    </recommendedName>
</protein>
<feature type="domain" description="C3H1-type" evidence="3">
    <location>
        <begin position="153"/>
        <end position="182"/>
    </location>
</feature>
<accession>A0A3A2ZWE1</accession>
<feature type="compositionally biased region" description="Polar residues" evidence="2">
    <location>
        <begin position="429"/>
        <end position="438"/>
    </location>
</feature>
<dbReference type="GO" id="GO:0008270">
    <property type="term" value="F:zinc ion binding"/>
    <property type="evidence" value="ECO:0007669"/>
    <property type="project" value="UniProtKB-KW"/>
</dbReference>
<evidence type="ECO:0000256" key="1">
    <source>
        <dbReference type="PROSITE-ProRule" id="PRU00723"/>
    </source>
</evidence>
<reference evidence="5" key="1">
    <citation type="submission" date="2017-02" db="EMBL/GenBank/DDBJ databases">
        <authorList>
            <person name="Tafer H."/>
            <person name="Lopandic K."/>
        </authorList>
    </citation>
    <scope>NUCLEOTIDE SEQUENCE [LARGE SCALE GENOMIC DNA]</scope>
    <source>
        <strain evidence="5">CBS 366.77</strain>
    </source>
</reference>
<feature type="region of interest" description="Disordered" evidence="2">
    <location>
        <begin position="309"/>
        <end position="337"/>
    </location>
</feature>
<evidence type="ECO:0000259" key="3">
    <source>
        <dbReference type="PROSITE" id="PS50103"/>
    </source>
</evidence>
<proteinExistence type="predicted"/>
<dbReference type="OrthoDB" id="5355510at2759"/>
<comment type="caution">
    <text evidence="4">The sequence shown here is derived from an EMBL/GenBank/DDBJ whole genome shotgun (WGS) entry which is preliminary data.</text>
</comment>
<keyword evidence="1" id="KW-0862">Zinc</keyword>
<organism evidence="4 5">
    <name type="scientific">Aspergillus sclerotialis</name>
    <dbReference type="NCBI Taxonomy" id="2070753"/>
    <lineage>
        <taxon>Eukaryota</taxon>
        <taxon>Fungi</taxon>
        <taxon>Dikarya</taxon>
        <taxon>Ascomycota</taxon>
        <taxon>Pezizomycotina</taxon>
        <taxon>Eurotiomycetes</taxon>
        <taxon>Eurotiomycetidae</taxon>
        <taxon>Eurotiales</taxon>
        <taxon>Aspergillaceae</taxon>
        <taxon>Aspergillus</taxon>
        <taxon>Aspergillus subgen. Polypaecilum</taxon>
    </lineage>
</organism>
<gene>
    <name evidence="4" type="ORF">PHISCL_04038</name>
</gene>
<evidence type="ECO:0000256" key="2">
    <source>
        <dbReference type="SAM" id="MobiDB-lite"/>
    </source>
</evidence>
<sequence length="492" mass="54205">MTPPLQPHFFVTRPNNLMVPLIALDELPPNVSLRGVSRFLKANETYGMTSMGEYPHPRTHYQLVDNVSTGRATPTGAGQRHPNEHELLASWNYAGPDDTPEGYRQVAHAYSQQAASQTWGMHAPTTTGWSASTATVPSAPTGPSGANNKINVNPKKIYCSYWIRHGECDYAQQGCLYKHEMPKDLSMLEKLGLRDIPKWYREKYGIPSIHGHRTQMRSGQHSKGDGAARTAEKNIQHPPRLLIEASGNVQSDLPFRNAQNYAPAQRIATPVQTRAYVPQGYMRQMQGQMNASHNQASNMQPADILTSSPQQYSVKPNAGNFDQRAYPSPEGDHDSASQDQIAYSMQSLGIDSMGQTQETLIDLTPCPNPAKRVSRIYFPRTQTPNSVFAGREGANNAPTMTRAQSSFSGWPSYHSEANTYKPRPIGERTMSSVPASRKTSPESGGQSSSPSSSDQSAHEEVKTKRRSHATIACSGALKERGDIVDHQFVNIC</sequence>
<dbReference type="PROSITE" id="PS50103">
    <property type="entry name" value="ZF_C3H1"/>
    <property type="match status" value="1"/>
</dbReference>
<evidence type="ECO:0000313" key="4">
    <source>
        <dbReference type="EMBL" id="RJE23624.1"/>
    </source>
</evidence>
<feature type="compositionally biased region" description="Polar residues" evidence="2">
    <location>
        <begin position="396"/>
        <end position="409"/>
    </location>
</feature>
<dbReference type="STRING" id="2070753.A0A3A2ZWE1"/>
<feature type="region of interest" description="Disordered" evidence="2">
    <location>
        <begin position="212"/>
        <end position="231"/>
    </location>
</feature>
<dbReference type="Proteomes" id="UP000266188">
    <property type="component" value="Unassembled WGS sequence"/>
</dbReference>
<keyword evidence="5" id="KW-1185">Reference proteome</keyword>
<feature type="region of interest" description="Disordered" evidence="2">
    <location>
        <begin position="384"/>
        <end position="468"/>
    </location>
</feature>
<dbReference type="InterPro" id="IPR000571">
    <property type="entry name" value="Znf_CCCH"/>
</dbReference>
<keyword evidence="1" id="KW-0863">Zinc-finger</keyword>
<name>A0A3A2ZWE1_9EURO</name>
<keyword evidence="1" id="KW-0479">Metal-binding</keyword>
<feature type="compositionally biased region" description="Basic and acidic residues" evidence="2">
    <location>
        <begin position="222"/>
        <end position="231"/>
    </location>
</feature>
<evidence type="ECO:0000313" key="5">
    <source>
        <dbReference type="Proteomes" id="UP000266188"/>
    </source>
</evidence>
<feature type="compositionally biased region" description="Low complexity" evidence="2">
    <location>
        <begin position="441"/>
        <end position="455"/>
    </location>
</feature>
<feature type="zinc finger region" description="C3H1-type" evidence="1">
    <location>
        <begin position="153"/>
        <end position="182"/>
    </location>
</feature>